<feature type="compositionally biased region" description="Low complexity" evidence="1">
    <location>
        <begin position="94"/>
        <end position="127"/>
    </location>
</feature>
<protein>
    <submittedName>
        <fullName evidence="3">Uncharacterized protein</fullName>
    </submittedName>
</protein>
<evidence type="ECO:0000313" key="4">
    <source>
        <dbReference type="Proteomes" id="UP001590950"/>
    </source>
</evidence>
<comment type="caution">
    <text evidence="3">The sequence shown here is derived from an EMBL/GenBank/DDBJ whole genome shotgun (WGS) entry which is preliminary data.</text>
</comment>
<evidence type="ECO:0000313" key="3">
    <source>
        <dbReference type="EMBL" id="KAL2041302.1"/>
    </source>
</evidence>
<name>A0ABR4A5W8_9LECA</name>
<feature type="region of interest" description="Disordered" evidence="1">
    <location>
        <begin position="79"/>
        <end position="149"/>
    </location>
</feature>
<dbReference type="Proteomes" id="UP001590950">
    <property type="component" value="Unassembled WGS sequence"/>
</dbReference>
<feature type="chain" id="PRO_5046734992" evidence="2">
    <location>
        <begin position="17"/>
        <end position="495"/>
    </location>
</feature>
<evidence type="ECO:0000256" key="1">
    <source>
        <dbReference type="SAM" id="MobiDB-lite"/>
    </source>
</evidence>
<reference evidence="3 4" key="1">
    <citation type="submission" date="2024-09" db="EMBL/GenBank/DDBJ databases">
        <title>Rethinking Asexuality: The Enigmatic Case of Functional Sexual Genes in Lepraria (Stereocaulaceae).</title>
        <authorList>
            <person name="Doellman M."/>
            <person name="Sun Y."/>
            <person name="Barcenas-Pena A."/>
            <person name="Lumbsch H.T."/>
            <person name="Grewe F."/>
        </authorList>
    </citation>
    <scope>NUCLEOTIDE SEQUENCE [LARGE SCALE GENOMIC DNA]</scope>
    <source>
        <strain evidence="3 4">Mercado 3170</strain>
    </source>
</reference>
<proteinExistence type="predicted"/>
<accession>A0ABR4A5W8</accession>
<sequence>MRSILAYVLLAAAVSAAPRPGNTAEDDCSMVWVTVYGDVPSGSVTGDQLAASTSANPGKDTAGSAATTLIPVKVKDASGGDMRKAALQSPPSGTSSDAAEAASIAIRTSSSASAADTTTPPAAAQTTPVRFPDESSALSLPTRPDGSAPLPVNGKHISAPVATDPIPLGAATYTPPNPGVFDNADFANWTDKQKTGNNLPSKWMVVAPGSYRYKPGQVMPAGTDANTVRGENLVLYNFPAGWTLDIRGVTFIIDITDENKNQRPAVMIYVIQAENMTILGGTIWVDQGELFTQARIISVGAPDSDGNNMLATMEVEQGYNLSAWRTAGPRNQRCVDDSDPNHFKDPGCNFWYASNYDFSTLESKRTFTAIFASRAGIKKGYVLTMENGLNSYIAVSSEDNSGTHVKGLTTNGNMMSIGLNSGQVAPVFENVYLVNPPPRPGFAPRVEGPALSWGNIGGFIYDTPGQVLSKLPGSFWQYSGCEKDLQVAGNNTVPS</sequence>
<keyword evidence="4" id="KW-1185">Reference proteome</keyword>
<feature type="signal peptide" evidence="2">
    <location>
        <begin position="1"/>
        <end position="16"/>
    </location>
</feature>
<dbReference type="EMBL" id="JBEFKJ010000017">
    <property type="protein sequence ID" value="KAL2041302.1"/>
    <property type="molecule type" value="Genomic_DNA"/>
</dbReference>
<organism evidence="3 4">
    <name type="scientific">Stereocaulon virgatum</name>
    <dbReference type="NCBI Taxonomy" id="373712"/>
    <lineage>
        <taxon>Eukaryota</taxon>
        <taxon>Fungi</taxon>
        <taxon>Dikarya</taxon>
        <taxon>Ascomycota</taxon>
        <taxon>Pezizomycotina</taxon>
        <taxon>Lecanoromycetes</taxon>
        <taxon>OSLEUM clade</taxon>
        <taxon>Lecanoromycetidae</taxon>
        <taxon>Lecanorales</taxon>
        <taxon>Lecanorineae</taxon>
        <taxon>Stereocaulaceae</taxon>
        <taxon>Stereocaulon</taxon>
    </lineage>
</organism>
<keyword evidence="2" id="KW-0732">Signal</keyword>
<evidence type="ECO:0000256" key="2">
    <source>
        <dbReference type="SAM" id="SignalP"/>
    </source>
</evidence>
<gene>
    <name evidence="3" type="ORF">N7G274_005684</name>
</gene>